<feature type="repeat" description="ANK" evidence="3">
    <location>
        <begin position="797"/>
        <end position="829"/>
    </location>
</feature>
<feature type="compositionally biased region" description="Polar residues" evidence="5">
    <location>
        <begin position="432"/>
        <end position="446"/>
    </location>
</feature>
<evidence type="ECO:0000313" key="7">
    <source>
        <dbReference type="EMBL" id="KWX13684.1"/>
    </source>
</evidence>
<feature type="repeat" description="ANK" evidence="3">
    <location>
        <begin position="704"/>
        <end position="736"/>
    </location>
</feature>
<name>A0A132NUD7_GIAIN</name>
<protein>
    <submittedName>
        <fullName evidence="7">Kinase/ NEK / Serine/threonine protein kinase</fullName>
    </submittedName>
</protein>
<dbReference type="VEuPathDB" id="GiardiaDB:QR46_2318"/>
<feature type="compositionally biased region" description="Basic and acidic residues" evidence="5">
    <location>
        <begin position="345"/>
        <end position="355"/>
    </location>
</feature>
<feature type="repeat" description="ANK" evidence="3">
    <location>
        <begin position="859"/>
        <end position="891"/>
    </location>
</feature>
<dbReference type="PROSITE" id="PS50011">
    <property type="entry name" value="PROTEIN_KINASE_DOM"/>
    <property type="match status" value="1"/>
</dbReference>
<dbReference type="GO" id="GO:0004674">
    <property type="term" value="F:protein serine/threonine kinase activity"/>
    <property type="evidence" value="ECO:0007669"/>
    <property type="project" value="UniProtKB-KW"/>
</dbReference>
<keyword evidence="7" id="KW-0418">Kinase</keyword>
<dbReference type="InterPro" id="IPR011009">
    <property type="entry name" value="Kinase-like_dom_sf"/>
</dbReference>
<dbReference type="AlphaFoldDB" id="A0A132NUD7"/>
<dbReference type="SUPFAM" id="SSF48403">
    <property type="entry name" value="Ankyrin repeat"/>
    <property type="match status" value="1"/>
</dbReference>
<evidence type="ECO:0000256" key="1">
    <source>
        <dbReference type="ARBA" id="ARBA00022741"/>
    </source>
</evidence>
<dbReference type="Pfam" id="PF12796">
    <property type="entry name" value="Ank_2"/>
    <property type="match status" value="3"/>
</dbReference>
<dbReference type="PROSITE" id="PS00108">
    <property type="entry name" value="PROTEIN_KINASE_ST"/>
    <property type="match status" value="1"/>
</dbReference>
<dbReference type="PROSITE" id="PS50088">
    <property type="entry name" value="ANK_REPEAT"/>
    <property type="match status" value="4"/>
</dbReference>
<dbReference type="Gene3D" id="1.25.40.20">
    <property type="entry name" value="Ankyrin repeat-containing domain"/>
    <property type="match status" value="2"/>
</dbReference>
<dbReference type="OrthoDB" id="354826at2759"/>
<keyword evidence="1 4" id="KW-0547">Nucleotide-binding</keyword>
<keyword evidence="7" id="KW-0808">Transferase</keyword>
<proteinExistence type="predicted"/>
<feature type="region of interest" description="Disordered" evidence="5">
    <location>
        <begin position="398"/>
        <end position="514"/>
    </location>
</feature>
<keyword evidence="2 4" id="KW-0067">ATP-binding</keyword>
<comment type="caution">
    <text evidence="7">The sequence shown here is derived from an EMBL/GenBank/DDBJ whole genome shotgun (WGS) entry which is preliminary data.</text>
</comment>
<feature type="repeat" description="ANK" evidence="3">
    <location>
        <begin position="735"/>
        <end position="767"/>
    </location>
</feature>
<evidence type="ECO:0000256" key="4">
    <source>
        <dbReference type="PROSITE-ProRule" id="PRU10141"/>
    </source>
</evidence>
<dbReference type="SUPFAM" id="SSF56112">
    <property type="entry name" value="Protein kinase-like (PK-like)"/>
    <property type="match status" value="1"/>
</dbReference>
<dbReference type="InterPro" id="IPR036770">
    <property type="entry name" value="Ankyrin_rpt-contain_sf"/>
</dbReference>
<keyword evidence="3" id="KW-0040">ANK repeat</keyword>
<evidence type="ECO:0000256" key="5">
    <source>
        <dbReference type="SAM" id="MobiDB-lite"/>
    </source>
</evidence>
<feature type="binding site" evidence="4">
    <location>
        <position position="38"/>
    </location>
    <ligand>
        <name>ATP</name>
        <dbReference type="ChEBI" id="CHEBI:30616"/>
    </ligand>
</feature>
<dbReference type="Pfam" id="PF00069">
    <property type="entry name" value="Pkinase"/>
    <property type="match status" value="1"/>
</dbReference>
<dbReference type="InterPro" id="IPR017441">
    <property type="entry name" value="Protein_kinase_ATP_BS"/>
</dbReference>
<feature type="domain" description="Protein kinase" evidence="6">
    <location>
        <begin position="9"/>
        <end position="281"/>
    </location>
</feature>
<keyword evidence="7" id="KW-0723">Serine/threonine-protein kinase</keyword>
<accession>A0A132NUD7</accession>
<dbReference type="SMART" id="SM00248">
    <property type="entry name" value="ANK"/>
    <property type="match status" value="10"/>
</dbReference>
<evidence type="ECO:0000313" key="8">
    <source>
        <dbReference type="Proteomes" id="UP000070089"/>
    </source>
</evidence>
<dbReference type="Proteomes" id="UP000070089">
    <property type="component" value="Unassembled WGS sequence"/>
</dbReference>
<dbReference type="PROSITE" id="PS00107">
    <property type="entry name" value="PROTEIN_KINASE_ATP"/>
    <property type="match status" value="1"/>
</dbReference>
<feature type="region of interest" description="Disordered" evidence="5">
    <location>
        <begin position="313"/>
        <end position="355"/>
    </location>
</feature>
<sequence>MSLSLPRPYEYVGSIGQGAFGRVVKARNVDTNIEVACKIVSYEGVKDPESMFKESRILKHMHHPYIVQCYDVIDDKENCTLYVFMELCESDLQRLIDDSKSKKRMVPEAAIWGFLAQAIQALTYLHSPFNKKYQDEEGVTHNIGKVYHRDIKPANLLLDADGNIKLADFNVSTAIKGDKLNSTKCGTPLYAPPEIHEGVREYHGGAVDIWSLGCTIYHVCALRPPFVAVGMGPLIRMIRSGVYPEMPKFYSKELHEVIENMIRPKPACRISTADLLQHSRIVEALESMTRKTVTPELQSQTISSNGTLAIIGPSLPLSRADTTGSNGGHTAPKRSSTSSTVSSGKDIRDTTKHHSSDLYIASGELYREESHGIASVSPAATGSTNSIEAIGISAPSVNSGHFDHSNSGNSTGTMGISGSSDPPPTLAHKSQEQIANEDSSGHSSQARPRFDPLGSKINEVPRVKPMPTSVLPKTAKPRIFSNSTRNPTPSRSKYPVRHSAHVDDKPSAPTPPVVVENCEKQPISNPLEEQREKVLAQSKSVHRLLLSAGNKNSAINMRTGQATSVTDQSTVSQPDTAPVNVSTENEINQMVTKALQNRRVSSLYEVAGIITNSVGTPERVYSAVTGRSFTPTQRTPSVVQLPGVFPLRSNTASVVHMNDESLSSDSAGSLIDVEGNTRLIRACKRSSYTDAVSNLTQAGAQNKKGETALLWAAFFNNSDLCRLLMDKEAKLTTKDGTTALMKAAGHGSFSTVELLLNYEGRMHNNDGLTALMFATMNHHTKCVELLAPVEATLSRHDGSTSLIMAATRGYDDIVKILSAHESKIQNKDGKTALMEASLQGKLACAKILCQCEARMINKDGKTALIFAASKGNSTLVQLLAPYEASMSDARNYTGLMYAAMNGHPEVCKILLGAEHGSCDKDGRTALMIAATYNRAECCEVLAPVEGNRKGSFFSSALKIAARKGHIESLRKILPYEGETYGLEALDVALREDHKEIVEELQIFLNQRTAKRDVANRIASIYKYGI</sequence>
<gene>
    <name evidence="7" type="ORF">QR46_2318</name>
</gene>
<reference evidence="7 8" key="1">
    <citation type="journal article" date="2015" name="Mol. Biochem. Parasitol.">
        <title>Identification of polymorphic genes for use in assemblage B genotyping assays through comparative genomics of multiple assemblage B Giardia duodenalis isolates.</title>
        <authorList>
            <person name="Wielinga C."/>
            <person name="Thompson R.C."/>
            <person name="Monis P."/>
            <person name="Ryan U."/>
        </authorList>
    </citation>
    <scope>NUCLEOTIDE SEQUENCE [LARGE SCALE GENOMIC DNA]</scope>
    <source>
        <strain evidence="7 8">BAH15c1</strain>
    </source>
</reference>
<organism evidence="7 8">
    <name type="scientific">Giardia duodenalis assemblage B</name>
    <dbReference type="NCBI Taxonomy" id="1394984"/>
    <lineage>
        <taxon>Eukaryota</taxon>
        <taxon>Metamonada</taxon>
        <taxon>Diplomonadida</taxon>
        <taxon>Hexamitidae</taxon>
        <taxon>Giardiinae</taxon>
        <taxon>Giardia</taxon>
    </lineage>
</organism>
<evidence type="ECO:0000256" key="2">
    <source>
        <dbReference type="ARBA" id="ARBA00022840"/>
    </source>
</evidence>
<feature type="compositionally biased region" description="Polar residues" evidence="5">
    <location>
        <begin position="398"/>
        <end position="420"/>
    </location>
</feature>
<dbReference type="PANTHER" id="PTHR24120">
    <property type="entry name" value="GH07239P"/>
    <property type="match status" value="1"/>
</dbReference>
<dbReference type="GO" id="GO:0005524">
    <property type="term" value="F:ATP binding"/>
    <property type="evidence" value="ECO:0007669"/>
    <property type="project" value="UniProtKB-UniRule"/>
</dbReference>
<dbReference type="PANTHER" id="PTHR24120:SF4">
    <property type="entry name" value="GH07239P"/>
    <property type="match status" value="1"/>
</dbReference>
<dbReference type="InterPro" id="IPR000719">
    <property type="entry name" value="Prot_kinase_dom"/>
</dbReference>
<evidence type="ECO:0000259" key="6">
    <source>
        <dbReference type="PROSITE" id="PS50011"/>
    </source>
</evidence>
<feature type="compositionally biased region" description="Polar residues" evidence="5">
    <location>
        <begin position="480"/>
        <end position="491"/>
    </location>
</feature>
<dbReference type="EMBL" id="JXTI01000060">
    <property type="protein sequence ID" value="KWX13684.1"/>
    <property type="molecule type" value="Genomic_DNA"/>
</dbReference>
<evidence type="ECO:0000256" key="3">
    <source>
        <dbReference type="PROSITE-ProRule" id="PRU00023"/>
    </source>
</evidence>
<dbReference type="InterPro" id="IPR008271">
    <property type="entry name" value="Ser/Thr_kinase_AS"/>
</dbReference>
<dbReference type="InterPro" id="IPR002110">
    <property type="entry name" value="Ankyrin_rpt"/>
</dbReference>
<dbReference type="SMART" id="SM00220">
    <property type="entry name" value="S_TKc"/>
    <property type="match status" value="1"/>
</dbReference>
<dbReference type="Gene3D" id="1.10.510.10">
    <property type="entry name" value="Transferase(Phosphotransferase) domain 1"/>
    <property type="match status" value="1"/>
</dbReference>